<dbReference type="GO" id="GO:0004315">
    <property type="term" value="F:3-oxoacyl-[acyl-carrier-protein] synthase activity"/>
    <property type="evidence" value="ECO:0007669"/>
    <property type="project" value="InterPro"/>
</dbReference>
<dbReference type="KEGG" id="salw:CP975_03915"/>
<evidence type="ECO:0000259" key="5">
    <source>
        <dbReference type="PROSITE" id="PS52004"/>
    </source>
</evidence>
<evidence type="ECO:0000256" key="2">
    <source>
        <dbReference type="ARBA" id="ARBA00022679"/>
    </source>
</evidence>
<dbReference type="Pfam" id="PF02801">
    <property type="entry name" value="Ketoacyl-synt_C"/>
    <property type="match status" value="1"/>
</dbReference>
<keyword evidence="3" id="KW-0012">Acyltransferase</keyword>
<sequence length="406" mass="41135">MNASAEIAVTGIGLVTAAGVGVPDTWRRLCEGTSTAAPDPGLTGLPVPFACRVPAAPVKAAAPGLAWRADPFISFAVAAAREAVTDAGLDQDAWDAPRVAVVIGVGGTTHDHSPATCTAMDKGRFQAIPPTLVPRSAPNMAAGYVGMLLSAQGPTFCTSTACASGATAIGTAALLLRAGMCDIAIAGGSESASPVTSAAFWRMGALSTRTHDPAGASRPFDSERDGFVLGEGAGVLVLERASHARARRARPYALLTGYGATGDAYHATAPHPEGVGAQRAVRAALADAGLSPQDIDHVNAHATSTTLNDRVEARALHGVFGTPPPVTATKSVLGHSLGAAGAIEAAVSALTLRHQLIHPTANLDQPETGIDLDVVTKVPRPQRMRAVATTSFGFGGQNAALVFQGC</sequence>
<keyword evidence="2 4" id="KW-0808">Transferase</keyword>
<evidence type="ECO:0000256" key="1">
    <source>
        <dbReference type="ARBA" id="ARBA00008467"/>
    </source>
</evidence>
<dbReference type="InterPro" id="IPR014030">
    <property type="entry name" value="Ketoacyl_synth_N"/>
</dbReference>
<accession>A0A5J6HAY1</accession>
<dbReference type="InterPro" id="IPR016039">
    <property type="entry name" value="Thiolase-like"/>
</dbReference>
<dbReference type="CDD" id="cd00834">
    <property type="entry name" value="KAS_I_II"/>
    <property type="match status" value="1"/>
</dbReference>
<evidence type="ECO:0000313" key="6">
    <source>
        <dbReference type="EMBL" id="QEV16758.1"/>
    </source>
</evidence>
<organism evidence="6 7">
    <name type="scientific">Streptomyces alboniger</name>
    <dbReference type="NCBI Taxonomy" id="132473"/>
    <lineage>
        <taxon>Bacteria</taxon>
        <taxon>Bacillati</taxon>
        <taxon>Actinomycetota</taxon>
        <taxon>Actinomycetes</taxon>
        <taxon>Kitasatosporales</taxon>
        <taxon>Streptomycetaceae</taxon>
        <taxon>Streptomyces</taxon>
        <taxon>Streptomyces aurantiacus group</taxon>
    </lineage>
</organism>
<dbReference type="OrthoDB" id="9808669at2"/>
<dbReference type="PROSITE" id="PS52004">
    <property type="entry name" value="KS3_2"/>
    <property type="match status" value="1"/>
</dbReference>
<gene>
    <name evidence="6" type="ORF">CP975_03915</name>
</gene>
<dbReference type="PROSITE" id="PS00606">
    <property type="entry name" value="KS3_1"/>
    <property type="match status" value="1"/>
</dbReference>
<dbReference type="NCBIfam" id="NF005589">
    <property type="entry name" value="PRK07314.1"/>
    <property type="match status" value="1"/>
</dbReference>
<dbReference type="EMBL" id="CP023695">
    <property type="protein sequence ID" value="QEV16758.1"/>
    <property type="molecule type" value="Genomic_DNA"/>
</dbReference>
<dbReference type="InterPro" id="IPR014031">
    <property type="entry name" value="Ketoacyl_synth_C"/>
</dbReference>
<dbReference type="InterPro" id="IPR000794">
    <property type="entry name" value="Beta-ketoacyl_synthase"/>
</dbReference>
<dbReference type="InterPro" id="IPR020841">
    <property type="entry name" value="PKS_Beta-ketoAc_synthase_dom"/>
</dbReference>
<dbReference type="GO" id="GO:0006633">
    <property type="term" value="P:fatty acid biosynthetic process"/>
    <property type="evidence" value="ECO:0007669"/>
    <property type="project" value="InterPro"/>
</dbReference>
<dbReference type="RefSeq" id="WP_055529475.1">
    <property type="nucleotide sequence ID" value="NZ_CP023695.1"/>
</dbReference>
<evidence type="ECO:0000256" key="4">
    <source>
        <dbReference type="RuleBase" id="RU003694"/>
    </source>
</evidence>
<dbReference type="InterPro" id="IPR018201">
    <property type="entry name" value="Ketoacyl_synth_AS"/>
</dbReference>
<name>A0A5J6HAY1_STRAD</name>
<dbReference type="SMART" id="SM00825">
    <property type="entry name" value="PKS_KS"/>
    <property type="match status" value="1"/>
</dbReference>
<proteinExistence type="inferred from homology"/>
<dbReference type="Proteomes" id="UP000326553">
    <property type="component" value="Chromosome"/>
</dbReference>
<dbReference type="Pfam" id="PF00109">
    <property type="entry name" value="ketoacyl-synt"/>
    <property type="match status" value="1"/>
</dbReference>
<protein>
    <submittedName>
        <fullName evidence="6">Beta-ketoacyl-[acyl-carrier-protein] synthase family protein</fullName>
    </submittedName>
</protein>
<dbReference type="Gene3D" id="3.40.47.10">
    <property type="match status" value="1"/>
</dbReference>
<feature type="domain" description="Ketosynthase family 3 (KS3)" evidence="5">
    <location>
        <begin position="4"/>
        <end position="405"/>
    </location>
</feature>
<evidence type="ECO:0000256" key="3">
    <source>
        <dbReference type="ARBA" id="ARBA00023315"/>
    </source>
</evidence>
<reference evidence="6 7" key="1">
    <citation type="submission" date="2017-09" db="EMBL/GenBank/DDBJ databases">
        <authorList>
            <person name="Lee N."/>
            <person name="Cho B.-K."/>
        </authorList>
    </citation>
    <scope>NUCLEOTIDE SEQUENCE [LARGE SCALE GENOMIC DNA]</scope>
    <source>
        <strain evidence="6 7">ATCC 12461</strain>
    </source>
</reference>
<dbReference type="AlphaFoldDB" id="A0A5J6HAY1"/>
<dbReference type="PANTHER" id="PTHR11712:SF347">
    <property type="entry name" value="BETA KETOACYL-ACYL CARRIER PROTEIN SYNTHASE"/>
    <property type="match status" value="1"/>
</dbReference>
<dbReference type="FunFam" id="3.40.47.10:FF:000029">
    <property type="entry name" value="3-oxoacyl-[acyl-carrier-protein] synthase 1"/>
    <property type="match status" value="1"/>
</dbReference>
<dbReference type="PANTHER" id="PTHR11712">
    <property type="entry name" value="POLYKETIDE SYNTHASE-RELATED"/>
    <property type="match status" value="1"/>
</dbReference>
<evidence type="ECO:0000313" key="7">
    <source>
        <dbReference type="Proteomes" id="UP000326553"/>
    </source>
</evidence>
<dbReference type="SUPFAM" id="SSF53901">
    <property type="entry name" value="Thiolase-like"/>
    <property type="match status" value="2"/>
</dbReference>
<comment type="similarity">
    <text evidence="1 4">Belongs to the thiolase-like superfamily. Beta-ketoacyl-ACP synthases family.</text>
</comment>
<keyword evidence="7" id="KW-1185">Reference proteome</keyword>